<reference evidence="2" key="1">
    <citation type="submission" date="2023-07" db="EMBL/GenBank/DDBJ databases">
        <authorList>
            <person name="Stuckert A."/>
        </authorList>
    </citation>
    <scope>NUCLEOTIDE SEQUENCE</scope>
</reference>
<evidence type="ECO:0000313" key="3">
    <source>
        <dbReference type="Proteomes" id="UP001176940"/>
    </source>
</evidence>
<name>A0ABN9KZ15_9NEOB</name>
<organism evidence="2 3">
    <name type="scientific">Ranitomeya imitator</name>
    <name type="common">mimic poison frog</name>
    <dbReference type="NCBI Taxonomy" id="111125"/>
    <lineage>
        <taxon>Eukaryota</taxon>
        <taxon>Metazoa</taxon>
        <taxon>Chordata</taxon>
        <taxon>Craniata</taxon>
        <taxon>Vertebrata</taxon>
        <taxon>Euteleostomi</taxon>
        <taxon>Amphibia</taxon>
        <taxon>Batrachia</taxon>
        <taxon>Anura</taxon>
        <taxon>Neobatrachia</taxon>
        <taxon>Hyloidea</taxon>
        <taxon>Dendrobatidae</taxon>
        <taxon>Dendrobatinae</taxon>
        <taxon>Ranitomeya</taxon>
    </lineage>
</organism>
<sequence length="108" mass="11594">MSILGPFRSPPTLGPFKLTSKSGIDIFGRFTEGILNFGPFTFPSRSTSGASRSNSGARMSTLGPFRSPPTLGPFKLMSKSGMDIFGRFTEGILNFGPFTFPSRFTSGV</sequence>
<evidence type="ECO:0000313" key="2">
    <source>
        <dbReference type="EMBL" id="CAJ0924364.1"/>
    </source>
</evidence>
<dbReference type="Proteomes" id="UP001176940">
    <property type="component" value="Unassembled WGS sequence"/>
</dbReference>
<keyword evidence="3" id="KW-1185">Reference proteome</keyword>
<gene>
    <name evidence="2" type="ORF">RIMI_LOCUS2248108</name>
</gene>
<proteinExistence type="predicted"/>
<protein>
    <submittedName>
        <fullName evidence="2">Uncharacterized protein</fullName>
    </submittedName>
</protein>
<feature type="region of interest" description="Disordered" evidence="1">
    <location>
        <begin position="43"/>
        <end position="66"/>
    </location>
</feature>
<comment type="caution">
    <text evidence="2">The sequence shown here is derived from an EMBL/GenBank/DDBJ whole genome shotgun (WGS) entry which is preliminary data.</text>
</comment>
<feature type="compositionally biased region" description="Low complexity" evidence="1">
    <location>
        <begin position="44"/>
        <end position="60"/>
    </location>
</feature>
<dbReference type="EMBL" id="CAUEEQ010003102">
    <property type="protein sequence ID" value="CAJ0924364.1"/>
    <property type="molecule type" value="Genomic_DNA"/>
</dbReference>
<evidence type="ECO:0000256" key="1">
    <source>
        <dbReference type="SAM" id="MobiDB-lite"/>
    </source>
</evidence>
<accession>A0ABN9KZ15</accession>